<keyword evidence="2" id="KW-1185">Reference proteome</keyword>
<dbReference type="Proteomes" id="UP001055879">
    <property type="component" value="Linkage Group LG01"/>
</dbReference>
<reference evidence="2" key="1">
    <citation type="journal article" date="2022" name="Mol. Ecol. Resour.">
        <title>The genomes of chicory, endive, great burdock and yacon provide insights into Asteraceae palaeo-polyploidization history and plant inulin production.</title>
        <authorList>
            <person name="Fan W."/>
            <person name="Wang S."/>
            <person name="Wang H."/>
            <person name="Wang A."/>
            <person name="Jiang F."/>
            <person name="Liu H."/>
            <person name="Zhao H."/>
            <person name="Xu D."/>
            <person name="Zhang Y."/>
        </authorList>
    </citation>
    <scope>NUCLEOTIDE SEQUENCE [LARGE SCALE GENOMIC DNA]</scope>
    <source>
        <strain evidence="2">cv. Niubang</strain>
    </source>
</reference>
<gene>
    <name evidence="1" type="ORF">L6452_00757</name>
</gene>
<accession>A0ACB9FFE7</accession>
<protein>
    <submittedName>
        <fullName evidence="1">Uncharacterized protein</fullName>
    </submittedName>
</protein>
<evidence type="ECO:0000313" key="2">
    <source>
        <dbReference type="Proteomes" id="UP001055879"/>
    </source>
</evidence>
<organism evidence="1 2">
    <name type="scientific">Arctium lappa</name>
    <name type="common">Greater burdock</name>
    <name type="synonym">Lappa major</name>
    <dbReference type="NCBI Taxonomy" id="4217"/>
    <lineage>
        <taxon>Eukaryota</taxon>
        <taxon>Viridiplantae</taxon>
        <taxon>Streptophyta</taxon>
        <taxon>Embryophyta</taxon>
        <taxon>Tracheophyta</taxon>
        <taxon>Spermatophyta</taxon>
        <taxon>Magnoliopsida</taxon>
        <taxon>eudicotyledons</taxon>
        <taxon>Gunneridae</taxon>
        <taxon>Pentapetalae</taxon>
        <taxon>asterids</taxon>
        <taxon>campanulids</taxon>
        <taxon>Asterales</taxon>
        <taxon>Asteraceae</taxon>
        <taxon>Carduoideae</taxon>
        <taxon>Cardueae</taxon>
        <taxon>Arctiinae</taxon>
        <taxon>Arctium</taxon>
    </lineage>
</organism>
<dbReference type="EMBL" id="CM042047">
    <property type="protein sequence ID" value="KAI3769648.1"/>
    <property type="molecule type" value="Genomic_DNA"/>
</dbReference>
<sequence length="95" mass="11034">MPRPYKFQNTRTHTHTPFTPVSSRYKHTLFSSSTSFITSNSTKTFHLSPFFRFFSVSLGFLYVYRLSGTDWSTGFGDIQTQSVNRHATSWLQVLK</sequence>
<evidence type="ECO:0000313" key="1">
    <source>
        <dbReference type="EMBL" id="KAI3769648.1"/>
    </source>
</evidence>
<name>A0ACB9FFE7_ARCLA</name>
<comment type="caution">
    <text evidence="1">The sequence shown here is derived from an EMBL/GenBank/DDBJ whole genome shotgun (WGS) entry which is preliminary data.</text>
</comment>
<reference evidence="1 2" key="2">
    <citation type="journal article" date="2022" name="Mol. Ecol. Resour.">
        <title>The genomes of chicory, endive, great burdock and yacon provide insights into Asteraceae paleo-polyploidization history and plant inulin production.</title>
        <authorList>
            <person name="Fan W."/>
            <person name="Wang S."/>
            <person name="Wang H."/>
            <person name="Wang A."/>
            <person name="Jiang F."/>
            <person name="Liu H."/>
            <person name="Zhao H."/>
            <person name="Xu D."/>
            <person name="Zhang Y."/>
        </authorList>
    </citation>
    <scope>NUCLEOTIDE SEQUENCE [LARGE SCALE GENOMIC DNA]</scope>
    <source>
        <strain evidence="2">cv. Niubang</strain>
    </source>
</reference>
<proteinExistence type="predicted"/>